<keyword evidence="2" id="KW-1185">Reference proteome</keyword>
<dbReference type="SUPFAM" id="SSF81301">
    <property type="entry name" value="Nucleotidyltransferase"/>
    <property type="match status" value="1"/>
</dbReference>
<dbReference type="Proteomes" id="UP000679690">
    <property type="component" value="Unassembled WGS sequence"/>
</dbReference>
<comment type="caution">
    <text evidence="1">The sequence shown here is derived from an EMBL/GenBank/DDBJ whole genome shotgun (WGS) entry which is preliminary data.</text>
</comment>
<evidence type="ECO:0000313" key="2">
    <source>
        <dbReference type="Proteomes" id="UP000679690"/>
    </source>
</evidence>
<dbReference type="InterPro" id="IPR043519">
    <property type="entry name" value="NT_sf"/>
</dbReference>
<gene>
    <name evidence="1" type="ORF">J5X75_39035</name>
</gene>
<dbReference type="Pfam" id="PF10706">
    <property type="entry name" value="Aminoglyc_resit"/>
    <property type="match status" value="1"/>
</dbReference>
<name>A0ABS3UYA1_9ACTN</name>
<evidence type="ECO:0000313" key="1">
    <source>
        <dbReference type="EMBL" id="MBO3743511.1"/>
    </source>
</evidence>
<dbReference type="InterPro" id="IPR019646">
    <property type="entry name" value="Aminoglyc_AdlTrfase"/>
</dbReference>
<proteinExistence type="predicted"/>
<evidence type="ECO:0008006" key="3">
    <source>
        <dbReference type="Google" id="ProtNLM"/>
    </source>
</evidence>
<organism evidence="1 2">
    <name type="scientific">Actinoplanes flavus</name>
    <dbReference type="NCBI Taxonomy" id="2820290"/>
    <lineage>
        <taxon>Bacteria</taxon>
        <taxon>Bacillati</taxon>
        <taxon>Actinomycetota</taxon>
        <taxon>Actinomycetes</taxon>
        <taxon>Micromonosporales</taxon>
        <taxon>Micromonosporaceae</taxon>
        <taxon>Actinoplanes</taxon>
    </lineage>
</organism>
<reference evidence="1 2" key="1">
    <citation type="submission" date="2021-03" db="EMBL/GenBank/DDBJ databases">
        <title>Actinoplanes flavus sp. nov., a novel actinomycete isolated from Coconut Palm rhizosphere soil.</title>
        <authorList>
            <person name="Luo X."/>
        </authorList>
    </citation>
    <scope>NUCLEOTIDE SEQUENCE [LARGE SCALE GENOMIC DNA]</scope>
    <source>
        <strain evidence="1 2">NEAU-H7</strain>
    </source>
</reference>
<sequence length="213" mass="24165">MNDPLPGGGIPVTPGDLETLEARWARCWTPAEIANRLTGVTAPWCVAAGWALDLFRGEQTRPHSDLEIAVPAARFPEIRDRFPGYAFDAVGDARIWRSPSPEALHATHQTWLRDPATDDYLVDVFREPHDGPTWICRRDETIRLPYPEIIEHTPDGIPYLRPELVLLFKAKHRRPKDQDDFDGILPLLSPARRATLSRLLTRVHPGHPWLASR</sequence>
<accession>A0ABS3UYA1</accession>
<dbReference type="Gene3D" id="3.30.460.40">
    <property type="match status" value="1"/>
</dbReference>
<dbReference type="EMBL" id="JAGFNS010000040">
    <property type="protein sequence ID" value="MBO3743511.1"/>
    <property type="molecule type" value="Genomic_DNA"/>
</dbReference>
<dbReference type="RefSeq" id="WP_208472761.1">
    <property type="nucleotide sequence ID" value="NZ_JAGFNS010000040.1"/>
</dbReference>
<protein>
    <recommendedName>
        <fullName evidence="3">Aminoglycoside-2''-adenylyltransferase</fullName>
    </recommendedName>
</protein>